<evidence type="ECO:0000256" key="1">
    <source>
        <dbReference type="SAM" id="MobiDB-lite"/>
    </source>
</evidence>
<dbReference type="EMBL" id="BNDY01000017">
    <property type="protein sequence ID" value="GHI41372.1"/>
    <property type="molecule type" value="Genomic_DNA"/>
</dbReference>
<dbReference type="Proteomes" id="UP001050808">
    <property type="component" value="Unassembled WGS sequence"/>
</dbReference>
<evidence type="ECO:0000313" key="3">
    <source>
        <dbReference type="Proteomes" id="UP001050808"/>
    </source>
</evidence>
<feature type="region of interest" description="Disordered" evidence="1">
    <location>
        <begin position="1"/>
        <end position="51"/>
    </location>
</feature>
<name>A0ABQ3QVW3_9ACTN</name>
<organism evidence="2 3">
    <name type="scientific">Streptomyces violascens</name>
    <dbReference type="NCBI Taxonomy" id="67381"/>
    <lineage>
        <taxon>Bacteria</taxon>
        <taxon>Bacillati</taxon>
        <taxon>Actinomycetota</taxon>
        <taxon>Actinomycetes</taxon>
        <taxon>Kitasatosporales</taxon>
        <taxon>Streptomycetaceae</taxon>
        <taxon>Streptomyces</taxon>
    </lineage>
</organism>
<feature type="compositionally biased region" description="Gly residues" evidence="1">
    <location>
        <begin position="9"/>
        <end position="18"/>
    </location>
</feature>
<accession>A0ABQ3QVW3</accession>
<protein>
    <submittedName>
        <fullName evidence="2">Uncharacterized protein</fullName>
    </submittedName>
</protein>
<proteinExistence type="predicted"/>
<keyword evidence="3" id="KW-1185">Reference proteome</keyword>
<dbReference type="RefSeq" id="WP_189966718.1">
    <property type="nucleotide sequence ID" value="NZ_BMUA01000016.1"/>
</dbReference>
<gene>
    <name evidence="2" type="ORF">Sviol_57800</name>
</gene>
<evidence type="ECO:0000313" key="2">
    <source>
        <dbReference type="EMBL" id="GHI41372.1"/>
    </source>
</evidence>
<comment type="caution">
    <text evidence="2">The sequence shown here is derived from an EMBL/GenBank/DDBJ whole genome shotgun (WGS) entry which is preliminary data.</text>
</comment>
<sequence>MLGHAVGQGAQGLVGVGGHGRDGGARQGGVVGRAVDQPVPGHGTGEGLAYEAGDPDRLLAQRLYPRSAG</sequence>
<reference evidence="2" key="1">
    <citation type="submission" date="2024-05" db="EMBL/GenBank/DDBJ databases">
        <title>Whole genome shotgun sequence of Streptomyces violascens NBRC 12920.</title>
        <authorList>
            <person name="Komaki H."/>
            <person name="Tamura T."/>
        </authorList>
    </citation>
    <scope>NUCLEOTIDE SEQUENCE</scope>
    <source>
        <strain evidence="2">NBRC 12920</strain>
    </source>
</reference>